<dbReference type="EMBL" id="BARS01028199">
    <property type="protein sequence ID" value="GAG05655.1"/>
    <property type="molecule type" value="Genomic_DNA"/>
</dbReference>
<reference evidence="1" key="1">
    <citation type="journal article" date="2014" name="Front. Microbiol.">
        <title>High frequency of phylogenetically diverse reductive dehalogenase-homologous genes in deep subseafloor sedimentary metagenomes.</title>
        <authorList>
            <person name="Kawai M."/>
            <person name="Futagami T."/>
            <person name="Toyoda A."/>
            <person name="Takaki Y."/>
            <person name="Nishi S."/>
            <person name="Hori S."/>
            <person name="Arai W."/>
            <person name="Tsubouchi T."/>
            <person name="Morono Y."/>
            <person name="Uchiyama I."/>
            <person name="Ito T."/>
            <person name="Fujiyama A."/>
            <person name="Inagaki F."/>
            <person name="Takami H."/>
        </authorList>
    </citation>
    <scope>NUCLEOTIDE SEQUENCE</scope>
    <source>
        <strain evidence="1">Expedition CK06-06</strain>
    </source>
</reference>
<proteinExistence type="predicted"/>
<feature type="non-terminal residue" evidence="1">
    <location>
        <position position="1"/>
    </location>
</feature>
<protein>
    <submittedName>
        <fullName evidence="1">Uncharacterized protein</fullName>
    </submittedName>
</protein>
<accession>X0UJ70</accession>
<comment type="caution">
    <text evidence="1">The sequence shown here is derived from an EMBL/GenBank/DDBJ whole genome shotgun (WGS) entry which is preliminary data.</text>
</comment>
<dbReference type="AlphaFoldDB" id="X0UJ70"/>
<sequence>PRTDYEMDKIRLNFVRIFEKLQKQIKYYNFHI</sequence>
<gene>
    <name evidence="1" type="ORF">S01H1_44217</name>
</gene>
<name>X0UJ70_9ZZZZ</name>
<evidence type="ECO:0000313" key="1">
    <source>
        <dbReference type="EMBL" id="GAG05655.1"/>
    </source>
</evidence>
<organism evidence="1">
    <name type="scientific">marine sediment metagenome</name>
    <dbReference type="NCBI Taxonomy" id="412755"/>
    <lineage>
        <taxon>unclassified sequences</taxon>
        <taxon>metagenomes</taxon>
        <taxon>ecological metagenomes</taxon>
    </lineage>
</organism>